<protein>
    <submittedName>
        <fullName evidence="1">Uncharacterized protein</fullName>
    </submittedName>
</protein>
<dbReference type="VEuPathDB" id="FungiDB:VP01_770g1"/>
<evidence type="ECO:0000313" key="2">
    <source>
        <dbReference type="Proteomes" id="UP000037035"/>
    </source>
</evidence>
<gene>
    <name evidence="1" type="ORF">VP01_770g1</name>
</gene>
<evidence type="ECO:0000313" key="1">
    <source>
        <dbReference type="EMBL" id="KNZ45894.1"/>
    </source>
</evidence>
<organism evidence="1 2">
    <name type="scientific">Puccinia sorghi</name>
    <dbReference type="NCBI Taxonomy" id="27349"/>
    <lineage>
        <taxon>Eukaryota</taxon>
        <taxon>Fungi</taxon>
        <taxon>Dikarya</taxon>
        <taxon>Basidiomycota</taxon>
        <taxon>Pucciniomycotina</taxon>
        <taxon>Pucciniomycetes</taxon>
        <taxon>Pucciniales</taxon>
        <taxon>Pucciniaceae</taxon>
        <taxon>Puccinia</taxon>
    </lineage>
</organism>
<keyword evidence="2" id="KW-1185">Reference proteome</keyword>
<accession>A0A0L6UBH5</accession>
<proteinExistence type="predicted"/>
<dbReference type="Proteomes" id="UP000037035">
    <property type="component" value="Unassembled WGS sequence"/>
</dbReference>
<dbReference type="AlphaFoldDB" id="A0A0L6UBH5"/>
<sequence>MSNGNVGRGYVEEDIAFFFSTHFRLRLATPSVLVPSMGSNNLGPPLKGQFPMLEPELTALTWLYNQQPCDVMFPLFLCFSFPHSPLSSCQPVQKASILNKPKYCNFILWAGFATRTQWICNPQKLRPIFLQQPQWPSGTRCDLRKLVQQFFGGRNSNSTFWSGDCTSKIHNRGNLATPGSPGDHGFNYKLGLHHPPTFPPPPTFTRRRTVDQIRVHCGKGHPCHTAVTPLPNLRIYVAVQSRHPTTPRCQPLGTFLDELMCMMGEELAQQLATEETLRQTQACLNATAGQKNPAPASNPNPLMGPVVLLPRCLSARLASMVSPIPSGSPLTQQSGVCRLVYEGLHSNLVSAVPGQGLQQGTSGL</sequence>
<name>A0A0L6UBH5_9BASI</name>
<comment type="caution">
    <text evidence="1">The sequence shown here is derived from an EMBL/GenBank/DDBJ whole genome shotgun (WGS) entry which is preliminary data.</text>
</comment>
<reference evidence="1 2" key="1">
    <citation type="submission" date="2015-08" db="EMBL/GenBank/DDBJ databases">
        <title>Next Generation Sequencing and Analysis of the Genome of Puccinia sorghi L Schw, the Causal Agent of Maize Common Rust.</title>
        <authorList>
            <person name="Rochi L."/>
            <person name="Burguener G."/>
            <person name="Darino M."/>
            <person name="Turjanski A."/>
            <person name="Kreff E."/>
            <person name="Dieguez M.J."/>
            <person name="Sacco F."/>
        </authorList>
    </citation>
    <scope>NUCLEOTIDE SEQUENCE [LARGE SCALE GENOMIC DNA]</scope>
    <source>
        <strain evidence="1 2">RO10H11247</strain>
    </source>
</reference>
<dbReference type="EMBL" id="LAVV01013172">
    <property type="protein sequence ID" value="KNZ45894.1"/>
    <property type="molecule type" value="Genomic_DNA"/>
</dbReference>